<dbReference type="AlphaFoldDB" id="A0A542DJC5"/>
<keyword evidence="3 6" id="KW-0808">Transferase</keyword>
<evidence type="ECO:0000313" key="7">
    <source>
        <dbReference type="Proteomes" id="UP000320876"/>
    </source>
</evidence>
<dbReference type="CDD" id="cd03784">
    <property type="entry name" value="GT1_Gtf-like"/>
    <property type="match status" value="1"/>
</dbReference>
<gene>
    <name evidence="6" type="ORF">FB471_2950</name>
</gene>
<dbReference type="GO" id="GO:0016758">
    <property type="term" value="F:hexosyltransferase activity"/>
    <property type="evidence" value="ECO:0007669"/>
    <property type="project" value="UniProtKB-ARBA"/>
</dbReference>
<dbReference type="InterPro" id="IPR048284">
    <property type="entry name" value="EryCIII-like_N"/>
</dbReference>
<protein>
    <submittedName>
        <fullName evidence="6">UDP:flavonoid glycosyltransferase YjiC (YdhE family)</fullName>
    </submittedName>
</protein>
<dbReference type="PANTHER" id="PTHR48050:SF13">
    <property type="entry name" value="STEROL 3-BETA-GLUCOSYLTRANSFERASE UGT80A2"/>
    <property type="match status" value="1"/>
</dbReference>
<keyword evidence="2" id="KW-0328">Glycosyltransferase</keyword>
<organism evidence="6 7">
    <name type="scientific">Amycolatopsis cihanbeyliensis</name>
    <dbReference type="NCBI Taxonomy" id="1128664"/>
    <lineage>
        <taxon>Bacteria</taxon>
        <taxon>Bacillati</taxon>
        <taxon>Actinomycetota</taxon>
        <taxon>Actinomycetes</taxon>
        <taxon>Pseudonocardiales</taxon>
        <taxon>Pseudonocardiaceae</taxon>
        <taxon>Amycolatopsis</taxon>
    </lineage>
</organism>
<evidence type="ECO:0000313" key="6">
    <source>
        <dbReference type="EMBL" id="TQJ03199.1"/>
    </source>
</evidence>
<dbReference type="Proteomes" id="UP000320876">
    <property type="component" value="Unassembled WGS sequence"/>
</dbReference>
<evidence type="ECO:0000259" key="5">
    <source>
        <dbReference type="Pfam" id="PF21036"/>
    </source>
</evidence>
<feature type="domain" description="Erythromycin biosynthesis protein CIII-like C-terminal" evidence="4">
    <location>
        <begin position="267"/>
        <end position="401"/>
    </location>
</feature>
<dbReference type="Gene3D" id="3.40.50.2000">
    <property type="entry name" value="Glycogen Phosphorylase B"/>
    <property type="match status" value="2"/>
</dbReference>
<dbReference type="Pfam" id="PF06722">
    <property type="entry name" value="EryCIII-like_C"/>
    <property type="match status" value="1"/>
</dbReference>
<dbReference type="SUPFAM" id="SSF53756">
    <property type="entry name" value="UDP-Glycosyltransferase/glycogen phosphorylase"/>
    <property type="match status" value="1"/>
</dbReference>
<accession>A0A542DJC5</accession>
<keyword evidence="7" id="KW-1185">Reference proteome</keyword>
<evidence type="ECO:0000256" key="3">
    <source>
        <dbReference type="ARBA" id="ARBA00022679"/>
    </source>
</evidence>
<evidence type="ECO:0000256" key="2">
    <source>
        <dbReference type="ARBA" id="ARBA00022676"/>
    </source>
</evidence>
<sequence>MRVLFVPLPFPTHYFPTVGLAWALRLAGAEVRVATGADIAEVVDRSGIPAVTVNTQPELITAPRKEKWLELERMPEEGLAGALVSGPLDNYAKIAWAMADDLVTFAEGWRPDLIISDPLAYAGPLAAEVTGTVPVRHLWGVDSPRQFRLPGSGFDEDDPHREVPWRALPWPPRLLELFERHRATPRDDLAVCTVDPCPPSLQVPGMANPLPVRYTPYNGTGLVPGWLLEPRKRPRICVTWGLASTATLGEEFFGVPAILDAISGLEGDYEVVVAARGSDAERIGPRPEGVRVEQVPLHALLPSCDAIVHHGGSGTLFTAACYGVPQLVLAMMHEHTTAATPFAEQGAAVLLSGAEAGVPEIRDALAGILGGPATGKAAAALAAEIRAQPAPAEAAARLRALVEAT</sequence>
<dbReference type="GO" id="GO:0017000">
    <property type="term" value="P:antibiotic biosynthetic process"/>
    <property type="evidence" value="ECO:0007669"/>
    <property type="project" value="UniProtKB-ARBA"/>
</dbReference>
<dbReference type="Pfam" id="PF21036">
    <property type="entry name" value="EryCIII-like_N"/>
    <property type="match status" value="1"/>
</dbReference>
<name>A0A542DJC5_AMYCI</name>
<evidence type="ECO:0000259" key="4">
    <source>
        <dbReference type="Pfam" id="PF06722"/>
    </source>
</evidence>
<dbReference type="InterPro" id="IPR050426">
    <property type="entry name" value="Glycosyltransferase_28"/>
</dbReference>
<dbReference type="InterPro" id="IPR002213">
    <property type="entry name" value="UDP_glucos_trans"/>
</dbReference>
<dbReference type="OrthoDB" id="5488434at2"/>
<evidence type="ECO:0000256" key="1">
    <source>
        <dbReference type="ARBA" id="ARBA00006962"/>
    </source>
</evidence>
<dbReference type="GO" id="GO:0008194">
    <property type="term" value="F:UDP-glycosyltransferase activity"/>
    <property type="evidence" value="ECO:0007669"/>
    <property type="project" value="InterPro"/>
</dbReference>
<dbReference type="EMBL" id="VFML01000001">
    <property type="protein sequence ID" value="TQJ03199.1"/>
    <property type="molecule type" value="Genomic_DNA"/>
</dbReference>
<comment type="similarity">
    <text evidence="1">Belongs to the glycosyltransferase 28 family.</text>
</comment>
<dbReference type="InterPro" id="IPR010610">
    <property type="entry name" value="EryCIII-like_C"/>
</dbReference>
<dbReference type="PANTHER" id="PTHR48050">
    <property type="entry name" value="STEROL 3-BETA-GLUCOSYLTRANSFERASE"/>
    <property type="match status" value="1"/>
</dbReference>
<reference evidence="6 7" key="1">
    <citation type="submission" date="2019-06" db="EMBL/GenBank/DDBJ databases">
        <title>Sequencing the genomes of 1000 actinobacteria strains.</title>
        <authorList>
            <person name="Klenk H.-P."/>
        </authorList>
    </citation>
    <scope>NUCLEOTIDE SEQUENCE [LARGE SCALE GENOMIC DNA]</scope>
    <source>
        <strain evidence="6 7">DSM 45679</strain>
    </source>
</reference>
<feature type="domain" description="Erythromycin biosynthesis protein CIII-like N-terminal" evidence="5">
    <location>
        <begin position="22"/>
        <end position="241"/>
    </location>
</feature>
<comment type="caution">
    <text evidence="6">The sequence shown here is derived from an EMBL/GenBank/DDBJ whole genome shotgun (WGS) entry which is preliminary data.</text>
</comment>
<dbReference type="RefSeq" id="WP_141998740.1">
    <property type="nucleotide sequence ID" value="NZ_VFML01000001.1"/>
</dbReference>
<proteinExistence type="inferred from homology"/>